<dbReference type="Proteomes" id="UP000741863">
    <property type="component" value="Unassembled WGS sequence"/>
</dbReference>
<dbReference type="InterPro" id="IPR036390">
    <property type="entry name" value="WH_DNA-bd_sf"/>
</dbReference>
<feature type="domain" description="HTH iclR-type" evidence="4">
    <location>
        <begin position="2"/>
        <end position="64"/>
    </location>
</feature>
<dbReference type="PROSITE" id="PS51078">
    <property type="entry name" value="ICLR_ED"/>
    <property type="match status" value="1"/>
</dbReference>
<evidence type="ECO:0000313" key="7">
    <source>
        <dbReference type="Proteomes" id="UP000741863"/>
    </source>
</evidence>
<dbReference type="Pfam" id="PF09339">
    <property type="entry name" value="HTH_IclR"/>
    <property type="match status" value="1"/>
</dbReference>
<dbReference type="CDD" id="cd00090">
    <property type="entry name" value="HTH_ARSR"/>
    <property type="match status" value="1"/>
</dbReference>
<reference evidence="6 7" key="1">
    <citation type="submission" date="2021-01" db="EMBL/GenBank/DDBJ databases">
        <title>Genomic Encyclopedia of Type Strains, Phase IV (KMG-IV): sequencing the most valuable type-strain genomes for metagenomic binning, comparative biology and taxonomic classification.</title>
        <authorList>
            <person name="Goeker M."/>
        </authorList>
    </citation>
    <scope>NUCLEOTIDE SEQUENCE [LARGE SCALE GENOMIC DNA]</scope>
    <source>
        <strain evidence="6 7">DSM 25540</strain>
    </source>
</reference>
<keyword evidence="2 6" id="KW-0238">DNA-binding</keyword>
<keyword evidence="1" id="KW-0805">Transcription regulation</keyword>
<dbReference type="EMBL" id="JAFBEC010000012">
    <property type="protein sequence ID" value="MBM7634390.1"/>
    <property type="molecule type" value="Genomic_DNA"/>
</dbReference>
<dbReference type="InterPro" id="IPR014757">
    <property type="entry name" value="Tscrpt_reg_IclR_C"/>
</dbReference>
<dbReference type="InterPro" id="IPR005471">
    <property type="entry name" value="Tscrpt_reg_IclR_N"/>
</dbReference>
<dbReference type="RefSeq" id="WP_204699169.1">
    <property type="nucleotide sequence ID" value="NZ_JAFBEC010000012.1"/>
</dbReference>
<evidence type="ECO:0000259" key="5">
    <source>
        <dbReference type="PROSITE" id="PS51078"/>
    </source>
</evidence>
<dbReference type="InterPro" id="IPR011991">
    <property type="entry name" value="ArsR-like_HTH"/>
</dbReference>
<dbReference type="GO" id="GO:0003677">
    <property type="term" value="F:DNA binding"/>
    <property type="evidence" value="ECO:0007669"/>
    <property type="project" value="UniProtKB-KW"/>
</dbReference>
<name>A0ABS2PH73_9BACL</name>
<dbReference type="PANTHER" id="PTHR30136">
    <property type="entry name" value="HELIX-TURN-HELIX TRANSCRIPTIONAL REGULATOR, ICLR FAMILY"/>
    <property type="match status" value="1"/>
</dbReference>
<feature type="domain" description="IclR-ED" evidence="5">
    <location>
        <begin position="65"/>
        <end position="250"/>
    </location>
</feature>
<evidence type="ECO:0000256" key="3">
    <source>
        <dbReference type="ARBA" id="ARBA00023163"/>
    </source>
</evidence>
<dbReference type="Pfam" id="PF01614">
    <property type="entry name" value="IclR_C"/>
    <property type="match status" value="1"/>
</dbReference>
<sequence length="251" mass="28747">MLQSIDRAMRVLDLLKEHHFGLGVTELSHRLGVAKSTVHRIVSSLEAHGYVKQEPGNGNYRLGLKFLEMQQYVLKQMEITSIARPFLDELSREANEIVHLVEQQDYEVVYLDKVEQHSNTIRIYSRVGRRAPMHCTGVGKVLLSHFSEAKLEQYFQQVPNRQKYTDYTVTTEKEIKHAITRIKGAGYSIDNEEHERGIRCVAAPVYNHVGEVNYGVSVTGPLDRMDDNKVKHVVELLTNSCRQISKELGHH</sequence>
<dbReference type="SUPFAM" id="SSF55781">
    <property type="entry name" value="GAF domain-like"/>
    <property type="match status" value="1"/>
</dbReference>
<dbReference type="InterPro" id="IPR029016">
    <property type="entry name" value="GAF-like_dom_sf"/>
</dbReference>
<dbReference type="Gene3D" id="1.10.10.10">
    <property type="entry name" value="Winged helix-like DNA-binding domain superfamily/Winged helix DNA-binding domain"/>
    <property type="match status" value="1"/>
</dbReference>
<dbReference type="SUPFAM" id="SSF46785">
    <property type="entry name" value="Winged helix' DNA-binding domain"/>
    <property type="match status" value="1"/>
</dbReference>
<evidence type="ECO:0000313" key="6">
    <source>
        <dbReference type="EMBL" id="MBM7634390.1"/>
    </source>
</evidence>
<dbReference type="Gene3D" id="3.30.450.40">
    <property type="match status" value="1"/>
</dbReference>
<dbReference type="SMART" id="SM00346">
    <property type="entry name" value="HTH_ICLR"/>
    <property type="match status" value="1"/>
</dbReference>
<protein>
    <submittedName>
        <fullName evidence="6">DNA-binding IclR family transcriptional regulator</fullName>
    </submittedName>
</protein>
<evidence type="ECO:0000256" key="2">
    <source>
        <dbReference type="ARBA" id="ARBA00023125"/>
    </source>
</evidence>
<evidence type="ECO:0000256" key="1">
    <source>
        <dbReference type="ARBA" id="ARBA00023015"/>
    </source>
</evidence>
<organism evidence="6 7">
    <name type="scientific">Geomicrobium sediminis</name>
    <dbReference type="NCBI Taxonomy" id="1347788"/>
    <lineage>
        <taxon>Bacteria</taxon>
        <taxon>Bacillati</taxon>
        <taxon>Bacillota</taxon>
        <taxon>Bacilli</taxon>
        <taxon>Bacillales</taxon>
        <taxon>Geomicrobium</taxon>
    </lineage>
</organism>
<proteinExistence type="predicted"/>
<dbReference type="PROSITE" id="PS51077">
    <property type="entry name" value="HTH_ICLR"/>
    <property type="match status" value="1"/>
</dbReference>
<accession>A0ABS2PH73</accession>
<comment type="caution">
    <text evidence="6">The sequence shown here is derived from an EMBL/GenBank/DDBJ whole genome shotgun (WGS) entry which is preliminary data.</text>
</comment>
<gene>
    <name evidence="6" type="ORF">JOD17_003496</name>
</gene>
<dbReference type="InterPro" id="IPR036388">
    <property type="entry name" value="WH-like_DNA-bd_sf"/>
</dbReference>
<evidence type="ECO:0000259" key="4">
    <source>
        <dbReference type="PROSITE" id="PS51077"/>
    </source>
</evidence>
<keyword evidence="3" id="KW-0804">Transcription</keyword>
<dbReference type="PANTHER" id="PTHR30136:SF24">
    <property type="entry name" value="HTH-TYPE TRANSCRIPTIONAL REPRESSOR ALLR"/>
    <property type="match status" value="1"/>
</dbReference>
<dbReference type="InterPro" id="IPR050707">
    <property type="entry name" value="HTH_MetabolicPath_Reg"/>
</dbReference>
<keyword evidence="7" id="KW-1185">Reference proteome</keyword>